<evidence type="ECO:0000256" key="7">
    <source>
        <dbReference type="ARBA" id="ARBA00022898"/>
    </source>
</evidence>
<gene>
    <name evidence="16" type="ORF">C0099_09600</name>
</gene>
<dbReference type="InterPro" id="IPR027939">
    <property type="entry name" value="NMT1/THI5"/>
</dbReference>
<dbReference type="SUPFAM" id="SSF53850">
    <property type="entry name" value="Periplasmic binding protein-like II"/>
    <property type="match status" value="1"/>
</dbReference>
<dbReference type="Pfam" id="PF03458">
    <property type="entry name" value="Gly_transporter"/>
    <property type="match status" value="2"/>
</dbReference>
<feature type="chain" id="PRO_5014351768" description="Thiamine pyrimidine synthase" evidence="13">
    <location>
        <begin position="29"/>
        <end position="573"/>
    </location>
</feature>
<evidence type="ECO:0000256" key="2">
    <source>
        <dbReference type="ARBA" id="ARBA00004948"/>
    </source>
</evidence>
<keyword evidence="13" id="KW-0732">Signal</keyword>
<keyword evidence="5" id="KW-0808">Transferase</keyword>
<evidence type="ECO:0000256" key="8">
    <source>
        <dbReference type="ARBA" id="ARBA00022977"/>
    </source>
</evidence>
<comment type="catalytic activity">
    <reaction evidence="11">
        <text>N(6)-(pyridoxal phosphate)-L-lysyl-[4-amino-5-hydroxymethyl-2-methylpyrimidine phosphate synthase] + L-histidyl-[4-amino-5-hydroxymethyl-2-methylpyrimidine phosphate synthase] + 2 Fe(3+) + 4 H2O = L-lysyl-[4-amino-5-hydroxymethyl-2-methylpyrimidine phosphate synthase] + (2S)-2-amino-5-hydroxy-4-oxopentanoyl-[4-amino-5-hydroxymethyl-2-methylpyrimidine phosphate synthase] + 4-amino-2-methyl-5-(phosphooxymethyl)pyrimidine + 3-oxopropanoate + 2 Fe(2+) + 2 H(+)</text>
        <dbReference type="Rhea" id="RHEA:65756"/>
        <dbReference type="Rhea" id="RHEA-COMP:16892"/>
        <dbReference type="Rhea" id="RHEA-COMP:16893"/>
        <dbReference type="Rhea" id="RHEA-COMP:16894"/>
        <dbReference type="Rhea" id="RHEA-COMP:16895"/>
        <dbReference type="ChEBI" id="CHEBI:15377"/>
        <dbReference type="ChEBI" id="CHEBI:15378"/>
        <dbReference type="ChEBI" id="CHEBI:29033"/>
        <dbReference type="ChEBI" id="CHEBI:29034"/>
        <dbReference type="ChEBI" id="CHEBI:29969"/>
        <dbReference type="ChEBI" id="CHEBI:29979"/>
        <dbReference type="ChEBI" id="CHEBI:33190"/>
        <dbReference type="ChEBI" id="CHEBI:58354"/>
        <dbReference type="ChEBI" id="CHEBI:143915"/>
        <dbReference type="ChEBI" id="CHEBI:157692"/>
    </reaction>
    <physiologicalReaction direction="left-to-right" evidence="11">
        <dbReference type="Rhea" id="RHEA:65757"/>
    </physiologicalReaction>
</comment>
<dbReference type="RefSeq" id="WP_102247228.1">
    <property type="nucleotide sequence ID" value="NZ_CP025682.1"/>
</dbReference>
<evidence type="ECO:0000256" key="11">
    <source>
        <dbReference type="ARBA" id="ARBA00048179"/>
    </source>
</evidence>
<feature type="domain" description="SsuA/THI5-like" evidence="15">
    <location>
        <begin position="44"/>
        <end position="255"/>
    </location>
</feature>
<dbReference type="InterPro" id="IPR005115">
    <property type="entry name" value="Gly_transporter"/>
</dbReference>
<keyword evidence="12" id="KW-1133">Transmembrane helix</keyword>
<evidence type="ECO:0000256" key="13">
    <source>
        <dbReference type="SAM" id="SignalP"/>
    </source>
</evidence>
<dbReference type="InterPro" id="IPR015168">
    <property type="entry name" value="SsuA/THI5"/>
</dbReference>
<keyword evidence="7" id="KW-0663">Pyridoxal phosphate</keyword>
<comment type="similarity">
    <text evidence="3">Belongs to the NMT1/THI5 family.</text>
</comment>
<feature type="transmembrane region" description="Helical" evidence="12">
    <location>
        <begin position="353"/>
        <end position="373"/>
    </location>
</feature>
<dbReference type="Pfam" id="PF09084">
    <property type="entry name" value="NMT1"/>
    <property type="match status" value="1"/>
</dbReference>
<keyword evidence="12" id="KW-0812">Transmembrane</keyword>
<keyword evidence="8" id="KW-0784">Thiamine biosynthesis</keyword>
<evidence type="ECO:0000313" key="17">
    <source>
        <dbReference type="Proteomes" id="UP000242205"/>
    </source>
</evidence>
<keyword evidence="12" id="KW-0472">Membrane</keyword>
<dbReference type="Proteomes" id="UP000242205">
    <property type="component" value="Chromosome"/>
</dbReference>
<sequence>MTGALRHIRHWLSCIPLLCLLLSADATATERQHLRVQLQWHHQSQFTGLYVAHARRHFEAEGLDVQFIEGGPGIDPVERLQTGKADIAIAWLDNAWERSTPDRPVTNVGQIFSGSALAVVCRMSAGVLSAQDMVGRRVGVWNIGDEAVVAEMVRRLGFAPGDVERVTQRPDGADLIDGSVPCATVMTYNEYWRLLDAGIPEDDLLVVSPESFGLPHIEDGLYVDARRLDDPAFVDALARFVRATRQGWHEARIAPTLAVETVMRIGTGLEREAQRHMLETVLALVPDDDRFGMFDLAAFEIAREHIDRGDGAAPPDRLWTHAVWNALQALDGRERLLSTATQHYARSVLDMALFQWLVLLGVMTFALSGALEAVNRGYDFYGRLILAFLSGLGGGTLRDLLIGGERQPLFYITDPAYPAGILLVVVAATALTAIRPDIHRTRSFTRVKHWTDVIGFSVLAASGATIAIAHDMPWYWAPFCAAMTCAGGGVLREIVINREPATLKGVIYEEVAIFGGLLLVGALVLANHFERSPWPVYAAMLFAIAAMVAARLVILRLGLRYPQWLGGRAQTSR</sequence>
<feature type="domain" description="Glycine transporter" evidence="14">
    <location>
        <begin position="450"/>
        <end position="520"/>
    </location>
</feature>
<feature type="transmembrane region" description="Helical" evidence="12">
    <location>
        <begin position="475"/>
        <end position="495"/>
    </location>
</feature>
<evidence type="ECO:0000256" key="3">
    <source>
        <dbReference type="ARBA" id="ARBA00009406"/>
    </source>
</evidence>
<feature type="transmembrane region" description="Helical" evidence="12">
    <location>
        <begin position="450"/>
        <end position="469"/>
    </location>
</feature>
<dbReference type="Gene3D" id="3.40.190.10">
    <property type="entry name" value="Periplasmic binding protein-like II"/>
    <property type="match status" value="2"/>
</dbReference>
<evidence type="ECO:0000256" key="9">
    <source>
        <dbReference type="ARBA" id="ARBA00023004"/>
    </source>
</evidence>
<evidence type="ECO:0000313" key="16">
    <source>
        <dbReference type="EMBL" id="AUN95162.1"/>
    </source>
</evidence>
<keyword evidence="6" id="KW-0479">Metal-binding</keyword>
<reference evidence="16 17" key="1">
    <citation type="submission" date="2018-01" db="EMBL/GenBank/DDBJ databases">
        <authorList>
            <person name="Fu G.-Y."/>
        </authorList>
    </citation>
    <scope>NUCLEOTIDE SEQUENCE [LARGE SCALE GENOMIC DNA]</scope>
    <source>
        <strain evidence="16 17">SY39</strain>
    </source>
</reference>
<dbReference type="OrthoDB" id="8555942at2"/>
<dbReference type="GO" id="GO:0016740">
    <property type="term" value="F:transferase activity"/>
    <property type="evidence" value="ECO:0007669"/>
    <property type="project" value="UniProtKB-KW"/>
</dbReference>
<evidence type="ECO:0000259" key="14">
    <source>
        <dbReference type="Pfam" id="PF03458"/>
    </source>
</evidence>
<dbReference type="EMBL" id="CP025682">
    <property type="protein sequence ID" value="AUN95162.1"/>
    <property type="molecule type" value="Genomic_DNA"/>
</dbReference>
<feature type="domain" description="Glycine transporter" evidence="14">
    <location>
        <begin position="356"/>
        <end position="430"/>
    </location>
</feature>
<dbReference type="PANTHER" id="PTHR31528">
    <property type="entry name" value="4-AMINO-5-HYDROXYMETHYL-2-METHYLPYRIMIDINE PHOSPHATE SYNTHASE THI11-RELATED"/>
    <property type="match status" value="1"/>
</dbReference>
<dbReference type="KEGG" id="atw:C0099_09600"/>
<proteinExistence type="inferred from homology"/>
<name>A0A2I6S7D7_9RHOO</name>
<evidence type="ECO:0000256" key="10">
    <source>
        <dbReference type="ARBA" id="ARBA00033171"/>
    </source>
</evidence>
<comment type="function">
    <text evidence="1">Responsible for the formation of the pyrimidine heterocycle in the thiamine biosynthesis pathway. Catalyzes the formation of hydroxymethylpyrimidine phosphate (HMP-P) from histidine and pyridoxal phosphate (PLP). The protein uses PLP and the active site histidine to form HMP-P, generating an inactive enzyme. The enzyme can only undergo a single turnover, which suggests it is a suicide enzyme.</text>
</comment>
<feature type="transmembrane region" description="Helical" evidence="12">
    <location>
        <begin position="507"/>
        <end position="528"/>
    </location>
</feature>
<feature type="signal peptide" evidence="13">
    <location>
        <begin position="1"/>
        <end position="28"/>
    </location>
</feature>
<organism evidence="16 17">
    <name type="scientific">Pseudazoarcus pumilus</name>
    <dbReference type="NCBI Taxonomy" id="2067960"/>
    <lineage>
        <taxon>Bacteria</taxon>
        <taxon>Pseudomonadati</taxon>
        <taxon>Pseudomonadota</taxon>
        <taxon>Betaproteobacteria</taxon>
        <taxon>Rhodocyclales</taxon>
        <taxon>Zoogloeaceae</taxon>
        <taxon>Pseudazoarcus</taxon>
    </lineage>
</organism>
<feature type="transmembrane region" description="Helical" evidence="12">
    <location>
        <begin position="417"/>
        <end position="438"/>
    </location>
</feature>
<feature type="transmembrane region" description="Helical" evidence="12">
    <location>
        <begin position="534"/>
        <end position="554"/>
    </location>
</feature>
<keyword evidence="17" id="KW-1185">Reference proteome</keyword>
<comment type="pathway">
    <text evidence="2">Cofactor biosynthesis; thiamine diphosphate biosynthesis.</text>
</comment>
<dbReference type="AlphaFoldDB" id="A0A2I6S7D7"/>
<evidence type="ECO:0000256" key="1">
    <source>
        <dbReference type="ARBA" id="ARBA00003469"/>
    </source>
</evidence>
<evidence type="ECO:0000256" key="4">
    <source>
        <dbReference type="ARBA" id="ARBA00011738"/>
    </source>
</evidence>
<protein>
    <recommendedName>
        <fullName evidence="10">Thiamine pyrimidine synthase</fullName>
    </recommendedName>
</protein>
<evidence type="ECO:0000259" key="15">
    <source>
        <dbReference type="Pfam" id="PF09084"/>
    </source>
</evidence>
<evidence type="ECO:0000256" key="12">
    <source>
        <dbReference type="SAM" id="Phobius"/>
    </source>
</evidence>
<dbReference type="GO" id="GO:0009228">
    <property type="term" value="P:thiamine biosynthetic process"/>
    <property type="evidence" value="ECO:0007669"/>
    <property type="project" value="UniProtKB-KW"/>
</dbReference>
<comment type="subunit">
    <text evidence="4">Homodimer.</text>
</comment>
<dbReference type="GO" id="GO:0046872">
    <property type="term" value="F:metal ion binding"/>
    <property type="evidence" value="ECO:0007669"/>
    <property type="project" value="UniProtKB-KW"/>
</dbReference>
<dbReference type="PANTHER" id="PTHR31528:SF1">
    <property type="entry name" value="4-AMINO-5-HYDROXYMETHYL-2-METHYLPYRIMIDINE PHOSPHATE SYNTHASE THI11-RELATED"/>
    <property type="match status" value="1"/>
</dbReference>
<evidence type="ECO:0000256" key="6">
    <source>
        <dbReference type="ARBA" id="ARBA00022723"/>
    </source>
</evidence>
<evidence type="ECO:0000256" key="5">
    <source>
        <dbReference type="ARBA" id="ARBA00022679"/>
    </source>
</evidence>
<accession>A0A2I6S7D7</accession>
<keyword evidence="9" id="KW-0408">Iron</keyword>
<feature type="transmembrane region" description="Helical" evidence="12">
    <location>
        <begin position="380"/>
        <end position="397"/>
    </location>
</feature>